<sequence>MNHEPAEAVRAFALNYMVAGDIYSVGNFTYYEFLTFRDLAQLAEKRSLPHFTSKLGLAHAIVIDTRLSTKCSIQPNSRTSRFSFAKSVIQLLLRVEVEVEVEVVVFVIYRCH</sequence>
<keyword evidence="2" id="KW-1185">Reference proteome</keyword>
<reference evidence="2" key="1">
    <citation type="journal article" date="2012" name="MBio">
        <title>Comparative genome analysis of Trichophyton rubrum and related dermatophytes reveals candidate genes involved in infection.</title>
        <authorList>
            <person name="Martinez D.A."/>
            <person name="Oliver B.G."/>
            <person name="Graeser Y."/>
            <person name="Goldberg J.M."/>
            <person name="Li W."/>
            <person name="Martinez-Rossi N.M."/>
            <person name="Monod M."/>
            <person name="Shelest E."/>
            <person name="Barton R.C."/>
            <person name="Birch E."/>
            <person name="Brakhage A.A."/>
            <person name="Chen Z."/>
            <person name="Gurr S.J."/>
            <person name="Heiman D."/>
            <person name="Heitman J."/>
            <person name="Kosti I."/>
            <person name="Rossi A."/>
            <person name="Saif S."/>
            <person name="Samalova M."/>
            <person name="Saunders C.W."/>
            <person name="Shea T."/>
            <person name="Summerbell R.C."/>
            <person name="Xu J."/>
            <person name="Young S."/>
            <person name="Zeng Q."/>
            <person name="Birren B.W."/>
            <person name="Cuomo C.A."/>
            <person name="White T.C."/>
        </authorList>
    </citation>
    <scope>NUCLEOTIDE SEQUENCE [LARGE SCALE GENOMIC DNA]</scope>
    <source>
        <strain evidence="2">ATCC MYA-4604 / CBS 118893</strain>
    </source>
</reference>
<evidence type="ECO:0000313" key="2">
    <source>
        <dbReference type="Proteomes" id="UP000002669"/>
    </source>
</evidence>
<dbReference type="HOGENOM" id="CLU_2145253_0_0_1"/>
<dbReference type="GeneID" id="10027138"/>
<dbReference type="AlphaFoldDB" id="E4UZ98"/>
<dbReference type="Proteomes" id="UP000002669">
    <property type="component" value="Unassembled WGS sequence"/>
</dbReference>
<gene>
    <name evidence="1" type="ORF">MGYG_06425</name>
</gene>
<dbReference type="EMBL" id="DS989826">
    <property type="protein sequence ID" value="EFR03428.1"/>
    <property type="molecule type" value="Genomic_DNA"/>
</dbReference>
<name>E4UZ98_ARTGP</name>
<organism evidence="2">
    <name type="scientific">Arthroderma gypseum (strain ATCC MYA-4604 / CBS 118893)</name>
    <name type="common">Microsporum gypseum</name>
    <dbReference type="NCBI Taxonomy" id="535722"/>
    <lineage>
        <taxon>Eukaryota</taxon>
        <taxon>Fungi</taxon>
        <taxon>Dikarya</taxon>
        <taxon>Ascomycota</taxon>
        <taxon>Pezizomycotina</taxon>
        <taxon>Eurotiomycetes</taxon>
        <taxon>Eurotiomycetidae</taxon>
        <taxon>Onygenales</taxon>
        <taxon>Arthrodermataceae</taxon>
        <taxon>Nannizzia</taxon>
    </lineage>
</organism>
<accession>E4UZ98</accession>
<dbReference type="VEuPathDB" id="FungiDB:MGYG_06425"/>
<proteinExistence type="predicted"/>
<dbReference type="RefSeq" id="XP_003171882.1">
    <property type="nucleotide sequence ID" value="XM_003171834.1"/>
</dbReference>
<protein>
    <submittedName>
        <fullName evidence="1">Uncharacterized protein</fullName>
    </submittedName>
</protein>
<dbReference type="InParanoid" id="E4UZ98"/>
<evidence type="ECO:0000313" key="1">
    <source>
        <dbReference type="EMBL" id="EFR03428.1"/>
    </source>
</evidence>